<reference evidence="1 2" key="1">
    <citation type="journal article" date="2019" name="Nat. Ecol. Evol.">
        <title>Megaphylogeny resolves global patterns of mushroom evolution.</title>
        <authorList>
            <person name="Varga T."/>
            <person name="Krizsan K."/>
            <person name="Foldi C."/>
            <person name="Dima B."/>
            <person name="Sanchez-Garcia M."/>
            <person name="Sanchez-Ramirez S."/>
            <person name="Szollosi G.J."/>
            <person name="Szarkandi J.G."/>
            <person name="Papp V."/>
            <person name="Albert L."/>
            <person name="Andreopoulos W."/>
            <person name="Angelini C."/>
            <person name="Antonin V."/>
            <person name="Barry K.W."/>
            <person name="Bougher N.L."/>
            <person name="Buchanan P."/>
            <person name="Buyck B."/>
            <person name="Bense V."/>
            <person name="Catcheside P."/>
            <person name="Chovatia M."/>
            <person name="Cooper J."/>
            <person name="Damon W."/>
            <person name="Desjardin D."/>
            <person name="Finy P."/>
            <person name="Geml J."/>
            <person name="Haridas S."/>
            <person name="Hughes K."/>
            <person name="Justo A."/>
            <person name="Karasinski D."/>
            <person name="Kautmanova I."/>
            <person name="Kiss B."/>
            <person name="Kocsube S."/>
            <person name="Kotiranta H."/>
            <person name="LaButti K.M."/>
            <person name="Lechner B.E."/>
            <person name="Liimatainen K."/>
            <person name="Lipzen A."/>
            <person name="Lukacs Z."/>
            <person name="Mihaltcheva S."/>
            <person name="Morgado L.N."/>
            <person name="Niskanen T."/>
            <person name="Noordeloos M.E."/>
            <person name="Ohm R.A."/>
            <person name="Ortiz-Santana B."/>
            <person name="Ovrebo C."/>
            <person name="Racz N."/>
            <person name="Riley R."/>
            <person name="Savchenko A."/>
            <person name="Shiryaev A."/>
            <person name="Soop K."/>
            <person name="Spirin V."/>
            <person name="Szebenyi C."/>
            <person name="Tomsovsky M."/>
            <person name="Tulloss R.E."/>
            <person name="Uehling J."/>
            <person name="Grigoriev I.V."/>
            <person name="Vagvolgyi C."/>
            <person name="Papp T."/>
            <person name="Martin F.M."/>
            <person name="Miettinen O."/>
            <person name="Hibbett D.S."/>
            <person name="Nagy L.G."/>
        </authorList>
    </citation>
    <scope>NUCLEOTIDE SEQUENCE [LARGE SCALE GENOMIC DNA]</scope>
    <source>
        <strain evidence="1 2">FP101781</strain>
    </source>
</reference>
<comment type="caution">
    <text evidence="1">The sequence shown here is derived from an EMBL/GenBank/DDBJ whole genome shotgun (WGS) entry which is preliminary data.</text>
</comment>
<dbReference type="AlphaFoldDB" id="A0A4Y7SJA2"/>
<dbReference type="EMBL" id="QPFP01000100">
    <property type="protein sequence ID" value="TEB21915.1"/>
    <property type="molecule type" value="Genomic_DNA"/>
</dbReference>
<dbReference type="InterPro" id="IPR036047">
    <property type="entry name" value="F-box-like_dom_sf"/>
</dbReference>
<dbReference type="OrthoDB" id="424465at2759"/>
<keyword evidence="2" id="KW-1185">Reference proteome</keyword>
<name>A0A4Y7SJA2_COPMI</name>
<dbReference type="SUPFAM" id="SSF81383">
    <property type="entry name" value="F-box domain"/>
    <property type="match status" value="1"/>
</dbReference>
<organism evidence="1 2">
    <name type="scientific">Coprinellus micaceus</name>
    <name type="common">Glistening ink-cap mushroom</name>
    <name type="synonym">Coprinus micaceus</name>
    <dbReference type="NCBI Taxonomy" id="71717"/>
    <lineage>
        <taxon>Eukaryota</taxon>
        <taxon>Fungi</taxon>
        <taxon>Dikarya</taxon>
        <taxon>Basidiomycota</taxon>
        <taxon>Agaricomycotina</taxon>
        <taxon>Agaricomycetes</taxon>
        <taxon>Agaricomycetidae</taxon>
        <taxon>Agaricales</taxon>
        <taxon>Agaricineae</taxon>
        <taxon>Psathyrellaceae</taxon>
        <taxon>Coprinellus</taxon>
    </lineage>
</organism>
<gene>
    <name evidence="1" type="ORF">FA13DRAFT_1741454</name>
</gene>
<proteinExistence type="predicted"/>
<evidence type="ECO:0000313" key="1">
    <source>
        <dbReference type="EMBL" id="TEB21915.1"/>
    </source>
</evidence>
<accession>A0A4Y7SJA2</accession>
<dbReference type="Proteomes" id="UP000298030">
    <property type="component" value="Unassembled WGS sequence"/>
</dbReference>
<evidence type="ECO:0008006" key="3">
    <source>
        <dbReference type="Google" id="ProtNLM"/>
    </source>
</evidence>
<sequence length="514" mass="56784">MSDNQPFPAVHDPVSGLDSEVRDANSSYIDVPCEIWMEIAELSDGIDVLSLSSTCKTIHSFLSSRAFWVQFLQSVCRKYGVFPPTFTVDTMLTSHIKNAALRPSRWGGERFPSTSTQWPYYRCPSSALPPPDTIPYTPYSQLVGLVPGGRFLVTLPGDIAAVVLWDLGLPGSSADPPCHPRMIAQYYNVDDNAIPDLSQGTLLKVLHIEPSSDNPAFIGIASLRIANQRFPLWNLRIRGDHVTLSCNRSALFWEYTKGRVAFWRIPHTREATPDMCLPHESLLVCSTSDGLLSWSLPRPEMEMSLVSGPIALCDSPWSTPLPPDFTHTYPWLSSPGTPTSHTPYFLVNLCPAVAHPAALDVILGNVIVRYDIIVSDVPALLDNVESGSGSALFHLQHISICSVPPNAYTTREFDGIFCIPKQPPGAKALDLDVYRGHPYTEEANDPQRSAVDNPRFKFRTPSRAYPTHTLSLRRPPGTVSPLTGCTLSGRFLYNQHSDKPADRDGSIVLMDYLP</sequence>
<protein>
    <recommendedName>
        <fullName evidence="3">F-box domain-containing protein</fullName>
    </recommendedName>
</protein>
<evidence type="ECO:0000313" key="2">
    <source>
        <dbReference type="Proteomes" id="UP000298030"/>
    </source>
</evidence>